<sequence length="276" mass="32066">MSAEEYFNLRQQILNLEFERDDLVQRVDELRKRKIELSGESQFNLQEYLQTCQILQEHSNLPSIDMEKRLHLVKMFYPHMVISDVQQGAGIFTFTLTFKYYLEFKVAVEFSQERVENLEITKSKHSIVSEMAEINKLIRLACAKRNLSLFIYATNSYINLAKRRLALWTQLFDSLGAEYNVNNISAKLQNDRLAVFARFKNCQIVSITKDGKRLTLNWKISFDSDDAEFVGEFQSKLECMYTYGETSVDLDDTFNVLVKVDGIAGAVSHLIKNLLH</sequence>
<evidence type="ECO:0000256" key="1">
    <source>
        <dbReference type="SAM" id="Coils"/>
    </source>
</evidence>
<dbReference type="AlphaFoldDB" id="A0A9P8T0Q3"/>
<reference evidence="2" key="1">
    <citation type="journal article" date="2021" name="Open Biol.">
        <title>Shared evolutionary footprints suggest mitochondrial oxidative damage underlies multiple complex I losses in fungi.</title>
        <authorList>
            <person name="Schikora-Tamarit M.A."/>
            <person name="Marcet-Houben M."/>
            <person name="Nosek J."/>
            <person name="Gabaldon T."/>
        </authorList>
    </citation>
    <scope>NUCLEOTIDE SEQUENCE</scope>
    <source>
        <strain evidence="2">NCAIM Y.01608</strain>
    </source>
</reference>
<dbReference type="OrthoDB" id="3998026at2759"/>
<protein>
    <submittedName>
        <fullName evidence="2">Uncharacterized protein</fullName>
    </submittedName>
</protein>
<feature type="coiled-coil region" evidence="1">
    <location>
        <begin position="13"/>
        <end position="40"/>
    </location>
</feature>
<keyword evidence="1" id="KW-0175">Coiled coil</keyword>
<comment type="caution">
    <text evidence="2">The sequence shown here is derived from an EMBL/GenBank/DDBJ whole genome shotgun (WGS) entry which is preliminary data.</text>
</comment>
<evidence type="ECO:0000313" key="3">
    <source>
        <dbReference type="Proteomes" id="UP000788993"/>
    </source>
</evidence>
<name>A0A9P8T0Q3_9ASCO</name>
<accession>A0A9P8T0Q3</accession>
<dbReference type="EMBL" id="JAEUBD010001468">
    <property type="protein sequence ID" value="KAH3660846.1"/>
    <property type="molecule type" value="Genomic_DNA"/>
</dbReference>
<gene>
    <name evidence="2" type="ORF">OGATHE_005178</name>
</gene>
<evidence type="ECO:0000313" key="2">
    <source>
        <dbReference type="EMBL" id="KAH3660846.1"/>
    </source>
</evidence>
<organism evidence="2 3">
    <name type="scientific">Ogataea polymorpha</name>
    <dbReference type="NCBI Taxonomy" id="460523"/>
    <lineage>
        <taxon>Eukaryota</taxon>
        <taxon>Fungi</taxon>
        <taxon>Dikarya</taxon>
        <taxon>Ascomycota</taxon>
        <taxon>Saccharomycotina</taxon>
        <taxon>Pichiomycetes</taxon>
        <taxon>Pichiales</taxon>
        <taxon>Pichiaceae</taxon>
        <taxon>Ogataea</taxon>
    </lineage>
</organism>
<keyword evidence="3" id="KW-1185">Reference proteome</keyword>
<dbReference type="Proteomes" id="UP000788993">
    <property type="component" value="Unassembled WGS sequence"/>
</dbReference>
<reference evidence="2" key="2">
    <citation type="submission" date="2021-01" db="EMBL/GenBank/DDBJ databases">
        <authorList>
            <person name="Schikora-Tamarit M.A."/>
        </authorList>
    </citation>
    <scope>NUCLEOTIDE SEQUENCE</scope>
    <source>
        <strain evidence="2">NCAIM Y.01608</strain>
    </source>
</reference>
<proteinExistence type="predicted"/>